<evidence type="ECO:0000256" key="1">
    <source>
        <dbReference type="ARBA" id="ARBA00022801"/>
    </source>
</evidence>
<organism evidence="3">
    <name type="scientific">mine drainage metagenome</name>
    <dbReference type="NCBI Taxonomy" id="410659"/>
    <lineage>
        <taxon>unclassified sequences</taxon>
        <taxon>metagenomes</taxon>
        <taxon>ecological metagenomes</taxon>
    </lineage>
</organism>
<reference evidence="3" key="1">
    <citation type="submission" date="2016-10" db="EMBL/GenBank/DDBJ databases">
        <title>Sequence of Gallionella enrichment culture.</title>
        <authorList>
            <person name="Poehlein A."/>
            <person name="Muehling M."/>
            <person name="Daniel R."/>
        </authorList>
    </citation>
    <scope>NUCLEOTIDE SEQUENCE</scope>
</reference>
<feature type="domain" description="BD-FAE-like" evidence="2">
    <location>
        <begin position="59"/>
        <end position="257"/>
    </location>
</feature>
<sequence>MKKIFLASLVFIISYMSHAQRVFNLYKGEIPNSKPCDIKENITYEANRTSIFNITVPTLTVYLPAQADSFKTAVLICPGGAYFFTASKHEGDDVALLLNKYGIAAFVLKYRIPDDRCMTNKEIVPLQDAQRAIELIRRNAEKWNIDPHKLGIMGFSAGGHLAASASTHFDKNFTENKRRINLRPDFSILVYPVISFTDSLAHMGSRENLIGKKPSAEKIKYYSNELQVTAKTPPAFLVHAADDGAVKVENSLAYFEALKKNNVPAGKYIYEKGGHGFGLHNPTSKVDWMEKTIDWMIENKLMKGDVVK</sequence>
<dbReference type="PANTHER" id="PTHR48081:SF6">
    <property type="entry name" value="PEPTIDASE S9 PROLYL OLIGOPEPTIDASE CATALYTIC DOMAIN-CONTAINING PROTEIN"/>
    <property type="match status" value="1"/>
</dbReference>
<gene>
    <name evidence="3" type="primary">axeA1_7</name>
    <name evidence="3" type="ORF">GALL_200230</name>
</gene>
<evidence type="ECO:0000313" key="3">
    <source>
        <dbReference type="EMBL" id="OIQ97974.1"/>
    </source>
</evidence>
<dbReference type="Pfam" id="PF20434">
    <property type="entry name" value="BD-FAE"/>
    <property type="match status" value="1"/>
</dbReference>
<dbReference type="PANTHER" id="PTHR48081">
    <property type="entry name" value="AB HYDROLASE SUPERFAMILY PROTEIN C4A8.06C"/>
    <property type="match status" value="1"/>
</dbReference>
<dbReference type="InterPro" id="IPR049492">
    <property type="entry name" value="BD-FAE-like_dom"/>
</dbReference>
<dbReference type="EMBL" id="MLJW01000125">
    <property type="protein sequence ID" value="OIQ97974.1"/>
    <property type="molecule type" value="Genomic_DNA"/>
</dbReference>
<dbReference type="InterPro" id="IPR050300">
    <property type="entry name" value="GDXG_lipolytic_enzyme"/>
</dbReference>
<dbReference type="SUPFAM" id="SSF53474">
    <property type="entry name" value="alpha/beta-Hydrolases"/>
    <property type="match status" value="1"/>
</dbReference>
<dbReference type="InterPro" id="IPR029058">
    <property type="entry name" value="AB_hydrolase_fold"/>
</dbReference>
<name>A0A1J5RPL5_9ZZZZ</name>
<evidence type="ECO:0000259" key="2">
    <source>
        <dbReference type="Pfam" id="PF20434"/>
    </source>
</evidence>
<dbReference type="AlphaFoldDB" id="A0A1J5RPL5"/>
<accession>A0A1J5RPL5</accession>
<dbReference type="Gene3D" id="3.40.50.1820">
    <property type="entry name" value="alpha/beta hydrolase"/>
    <property type="match status" value="1"/>
</dbReference>
<keyword evidence="1 3" id="KW-0378">Hydrolase</keyword>
<dbReference type="GO" id="GO:0046555">
    <property type="term" value="F:acetylxylan esterase activity"/>
    <property type="evidence" value="ECO:0007669"/>
    <property type="project" value="UniProtKB-EC"/>
</dbReference>
<proteinExistence type="predicted"/>
<comment type="caution">
    <text evidence="3">The sequence shown here is derived from an EMBL/GenBank/DDBJ whole genome shotgun (WGS) entry which is preliminary data.</text>
</comment>
<protein>
    <submittedName>
        <fullName evidence="3">Acetylxylan esterase</fullName>
        <ecNumber evidence="3">3.1.1.72</ecNumber>
    </submittedName>
</protein>
<dbReference type="EC" id="3.1.1.72" evidence="3"/>